<keyword evidence="2" id="KW-1185">Reference proteome</keyword>
<proteinExistence type="predicted"/>
<protein>
    <submittedName>
        <fullName evidence="1">Dicer-like protein 2</fullName>
    </submittedName>
</protein>
<accession>A0ACC3B163</accession>
<reference evidence="1 2" key="1">
    <citation type="journal article" date="2023" name="ACS Omega">
        <title>Identification of the Neoaspergillic Acid Biosynthesis Gene Cluster by Establishing an In Vitro CRISPR-Ribonucleoprotein Genetic System in Aspergillus melleus.</title>
        <authorList>
            <person name="Yuan B."/>
            <person name="Grau M.F."/>
            <person name="Murata R.M."/>
            <person name="Torok T."/>
            <person name="Venkateswaran K."/>
            <person name="Stajich J.E."/>
            <person name="Wang C.C.C."/>
        </authorList>
    </citation>
    <scope>NUCLEOTIDE SEQUENCE [LARGE SCALE GENOMIC DNA]</scope>
    <source>
        <strain evidence="1 2">IMV 1140</strain>
    </source>
</reference>
<evidence type="ECO:0000313" key="2">
    <source>
        <dbReference type="Proteomes" id="UP001177260"/>
    </source>
</evidence>
<sequence length="1012" mass="114058">MAELQRCYEHQVAWFLTPTVALAIQQKEAIESHLPAINIRLLTGQDGVERWSDQRTWDAALQGMRLVISTHAVLADALTHGFVKMSKLALLVFDEGKNNSSILLPPNQPVTDRRNSSPFGADPRLVETLAGFCRKAEKIGTLLGDWAADYFVMETTQRVVGRRHMDGDDLYTNSEMVQLAFHMQAILEADRIQFCMKDVLSQKFERLLSFLIKEYHEGFSGIVFVQERAVSYALSALIAHHPLTCKLFRCEPCVGSTYRGRKQNIWELLDSGDVEGTLLRFKERRCNLIVATNVLEEGIDLTACHLVVCFDPPSNLKSFIQRRGRARQEQSTFALMISNIERPSAVEDWQRLENEMIRMYQDHKRMLKDIEDLEAHPEDVPFQFRLPTGALLTAHTAISHLYHFCNTLPSEPHVELHPRFKIERRGASLHATVMLPCAIDPSLRIAKGARWWRTEVAAKRDAAFHAYLLLYRAALVNENLLPLHQTTPCLTDADEEGPVPSKIQIPKYDIPWVPSPFPSCLAEIQRCLISVRQDGIDRPDLSMILACFVRIPPTKPLTLYWDSKTTFTISFQNLDVSTVSEAQRSVMQEVTYLYLSSARTVPPDHEDKAGYAVMVSPDISFHRLPTWLSANQGSPQGTLELDQLSLDGGGDSTGVMIPASSCTCDILPWEVSRSSLFLAPLIQHLQRHLMAARLREDILPSYPKIELETLADAITAPSAQWTSDYQRLEFLGDGVLKFVKPLGKSLIVGPNFESYVNQLVGDVSTSSYQRLEFLGDAILDMVVTSILYEISPSLTEGEMSQIKAALVNRHFLAFLCMQLSIEDEYVEISEPQAGSFDQVARKRLLRLWAFMRHDNPDISVAQQSCLGRYTQLCELIQQQLASGISHPWAALAQLGANKFYSDIMESLIAAIFIDSSGKMDRCEEFLRHIGLVGYLQRIIQAKIDVTHPRATLSKIMGSKQIRYHISPSPVPSAYYNVTVSVEGKELARVTECWSKDECIVRGADLAIQNLRL</sequence>
<comment type="caution">
    <text evidence="1">The sequence shown here is derived from an EMBL/GenBank/DDBJ whole genome shotgun (WGS) entry which is preliminary data.</text>
</comment>
<evidence type="ECO:0000313" key="1">
    <source>
        <dbReference type="EMBL" id="KAK1143991.1"/>
    </source>
</evidence>
<dbReference type="Proteomes" id="UP001177260">
    <property type="component" value="Unassembled WGS sequence"/>
</dbReference>
<name>A0ACC3B163_9EURO</name>
<dbReference type="EMBL" id="JAOPJF010000034">
    <property type="protein sequence ID" value="KAK1143991.1"/>
    <property type="molecule type" value="Genomic_DNA"/>
</dbReference>
<gene>
    <name evidence="1" type="primary">dcl2_1</name>
    <name evidence="1" type="ORF">N8T08_005900</name>
</gene>
<organism evidence="1 2">
    <name type="scientific">Aspergillus melleus</name>
    <dbReference type="NCBI Taxonomy" id="138277"/>
    <lineage>
        <taxon>Eukaryota</taxon>
        <taxon>Fungi</taxon>
        <taxon>Dikarya</taxon>
        <taxon>Ascomycota</taxon>
        <taxon>Pezizomycotina</taxon>
        <taxon>Eurotiomycetes</taxon>
        <taxon>Eurotiomycetidae</taxon>
        <taxon>Eurotiales</taxon>
        <taxon>Aspergillaceae</taxon>
        <taxon>Aspergillus</taxon>
        <taxon>Aspergillus subgen. Circumdati</taxon>
    </lineage>
</organism>